<evidence type="ECO:0000256" key="1">
    <source>
        <dbReference type="SAM" id="MobiDB-lite"/>
    </source>
</evidence>
<evidence type="ECO:0000313" key="3">
    <source>
        <dbReference type="Proteomes" id="UP001500707"/>
    </source>
</evidence>
<comment type="caution">
    <text evidence="2">The sequence shown here is derived from an EMBL/GenBank/DDBJ whole genome shotgun (WGS) entry which is preliminary data.</text>
</comment>
<gene>
    <name evidence="2" type="ORF">GCM10022295_57580</name>
</gene>
<organism evidence="2 3">
    <name type="scientific">Streptomyces osmaniensis</name>
    <dbReference type="NCBI Taxonomy" id="593134"/>
    <lineage>
        <taxon>Bacteria</taxon>
        <taxon>Bacillati</taxon>
        <taxon>Actinomycetota</taxon>
        <taxon>Actinomycetes</taxon>
        <taxon>Kitasatosporales</taxon>
        <taxon>Streptomycetaceae</taxon>
        <taxon>Streptomyces</taxon>
    </lineage>
</organism>
<dbReference type="EMBL" id="BAABCE010000011">
    <property type="protein sequence ID" value="GAA3568216.1"/>
    <property type="molecule type" value="Genomic_DNA"/>
</dbReference>
<protein>
    <submittedName>
        <fullName evidence="2">Uncharacterized protein</fullName>
    </submittedName>
</protein>
<accession>A0ABP6XLE5</accession>
<sequence>MSLSVLGWGGRRSDGRGAGRVRAAEGRVAEGRVAGYDVGSWNMPHFSSWLFASTSERKSPAPQSFSSP</sequence>
<proteinExistence type="predicted"/>
<feature type="compositionally biased region" description="Basic and acidic residues" evidence="1">
    <location>
        <begin position="11"/>
        <end position="23"/>
    </location>
</feature>
<name>A0ABP6XLE5_9ACTN</name>
<evidence type="ECO:0000313" key="2">
    <source>
        <dbReference type="EMBL" id="GAA3568216.1"/>
    </source>
</evidence>
<keyword evidence="3" id="KW-1185">Reference proteome</keyword>
<reference evidence="3" key="1">
    <citation type="journal article" date="2019" name="Int. J. Syst. Evol. Microbiol.">
        <title>The Global Catalogue of Microorganisms (GCM) 10K type strain sequencing project: providing services to taxonomists for standard genome sequencing and annotation.</title>
        <authorList>
            <consortium name="The Broad Institute Genomics Platform"/>
            <consortium name="The Broad Institute Genome Sequencing Center for Infectious Disease"/>
            <person name="Wu L."/>
            <person name="Ma J."/>
        </authorList>
    </citation>
    <scope>NUCLEOTIDE SEQUENCE [LARGE SCALE GENOMIC DNA]</scope>
    <source>
        <strain evidence="3">JCM 17656</strain>
    </source>
</reference>
<dbReference type="Proteomes" id="UP001500707">
    <property type="component" value="Unassembled WGS sequence"/>
</dbReference>
<feature type="region of interest" description="Disordered" evidence="1">
    <location>
        <begin position="1"/>
        <end position="23"/>
    </location>
</feature>